<proteinExistence type="predicted"/>
<dbReference type="Proteomes" id="UP000294588">
    <property type="component" value="Unassembled WGS sequence"/>
</dbReference>
<reference evidence="1" key="1">
    <citation type="submission" date="2019-03" db="EMBL/GenBank/DDBJ databases">
        <title>Candidatus Syntrophosphaera thermopropionivorans: a novel player in syntrophic propionate oxidation during anaerobic digestion.</title>
        <authorList>
            <person name="Dyksma S."/>
        </authorList>
    </citation>
    <scope>NUCLEOTIDE SEQUENCE</scope>
    <source>
        <strain evidence="1">W5</strain>
    </source>
</reference>
<sequence>MFQLISAEEAAAMIKPHSRIALGGFLAVGTPETILDAIVEAGINNLHIIAITSDYIGKGIGKLVDAHLVKSVQVSHMGTNKNIQDQVNSGEIQSELIPQGTLMERVRAFGAGLGGVLTPTGLGTIVAEGKQIINVDGKDYLLEPAIASDFALIRAHKADKAGNLIYRKTARNGNPVMAMAGKITIAEVDEILEDEYIDPEAVITPGVFVNYIVLSKEGRK</sequence>
<gene>
    <name evidence="1" type="ORF">E0946_04295</name>
</gene>
<dbReference type="EMBL" id="SMOG01000010">
    <property type="protein sequence ID" value="TDF73006.1"/>
    <property type="molecule type" value="Genomic_DNA"/>
</dbReference>
<protein>
    <submittedName>
        <fullName evidence="1">CoA transferase subunit A</fullName>
    </submittedName>
</protein>
<keyword evidence="2" id="KW-1185">Reference proteome</keyword>
<evidence type="ECO:0000313" key="2">
    <source>
        <dbReference type="Proteomes" id="UP000294588"/>
    </source>
</evidence>
<keyword evidence="1" id="KW-0808">Transferase</keyword>
<name>A0AC61QJ56_9BACT</name>
<evidence type="ECO:0000313" key="1">
    <source>
        <dbReference type="EMBL" id="TDF73006.1"/>
    </source>
</evidence>
<comment type="caution">
    <text evidence="1">The sequence shown here is derived from an EMBL/GenBank/DDBJ whole genome shotgun (WGS) entry which is preliminary data.</text>
</comment>
<organism evidence="1 2">
    <name type="scientific">Candidatus Syntrophosphaera thermopropionivorans</name>
    <dbReference type="NCBI Taxonomy" id="2593015"/>
    <lineage>
        <taxon>Bacteria</taxon>
        <taxon>Pseudomonadati</taxon>
        <taxon>Candidatus Cloacimonadota</taxon>
        <taxon>Candidatus Cloacimonadia</taxon>
        <taxon>Candidatus Cloacimonadales</taxon>
        <taxon>Candidatus Cloacimonadaceae</taxon>
        <taxon>Candidatus Syntrophosphaera</taxon>
    </lineage>
</organism>
<accession>A0AC61QJ56</accession>